<reference evidence="1" key="2">
    <citation type="submission" date="2013-05" db="EMBL/GenBank/DDBJ databases">
        <authorList>
            <person name="Carter J.-M."/>
            <person name="Baker S.C."/>
            <person name="Pink R."/>
            <person name="Carter D.R.F."/>
            <person name="Collins A."/>
            <person name="Tomlin J."/>
            <person name="Gibbs M."/>
            <person name="Breuker C.J."/>
        </authorList>
    </citation>
    <scope>NUCLEOTIDE SEQUENCE</scope>
    <source>
        <tissue evidence="1">Ovary</tissue>
    </source>
</reference>
<dbReference type="EMBL" id="GAIX01014842">
    <property type="protein sequence ID" value="JAA77718.1"/>
    <property type="molecule type" value="Transcribed_RNA"/>
</dbReference>
<dbReference type="AlphaFoldDB" id="S4NQA0"/>
<reference evidence="1" key="1">
    <citation type="journal article" date="2013" name="BMC Genomics">
        <title>Unscrambling butterfly oogenesis.</title>
        <authorList>
            <person name="Carter J.M."/>
            <person name="Baker S.C."/>
            <person name="Pink R."/>
            <person name="Carter D.R."/>
            <person name="Collins A."/>
            <person name="Tomlin J."/>
            <person name="Gibbs M."/>
            <person name="Breuker C.J."/>
        </authorList>
    </citation>
    <scope>NUCLEOTIDE SEQUENCE</scope>
    <source>
        <tissue evidence="1">Ovary</tissue>
    </source>
</reference>
<name>S4NQA0_9NEOP</name>
<accession>S4NQA0</accession>
<sequence length="78" mass="8963">MQCCLAAEKSNTRSEGRGCRCNYRPIRLNTYVCCSPPCVLCEVLLFLSDSFRLTTRWVYCLNPQLLGTINKKKKGFIH</sequence>
<protein>
    <submittedName>
        <fullName evidence="1">Uncharacterized protein</fullName>
    </submittedName>
</protein>
<proteinExistence type="predicted"/>
<organism evidence="1">
    <name type="scientific">Pararge aegeria</name>
    <name type="common">speckled wood butterfly</name>
    <dbReference type="NCBI Taxonomy" id="116150"/>
    <lineage>
        <taxon>Eukaryota</taxon>
        <taxon>Metazoa</taxon>
        <taxon>Ecdysozoa</taxon>
        <taxon>Arthropoda</taxon>
        <taxon>Hexapoda</taxon>
        <taxon>Insecta</taxon>
        <taxon>Pterygota</taxon>
        <taxon>Neoptera</taxon>
        <taxon>Endopterygota</taxon>
        <taxon>Lepidoptera</taxon>
        <taxon>Glossata</taxon>
        <taxon>Ditrysia</taxon>
        <taxon>Papilionoidea</taxon>
        <taxon>Nymphalidae</taxon>
        <taxon>Satyrinae</taxon>
        <taxon>Satyrini</taxon>
        <taxon>Parargina</taxon>
        <taxon>Pararge</taxon>
    </lineage>
</organism>
<evidence type="ECO:0000313" key="1">
    <source>
        <dbReference type="EMBL" id="JAA77718.1"/>
    </source>
</evidence>